<keyword evidence="2" id="KW-0378">Hydrolase</keyword>
<organism evidence="2 3">
    <name type="scientific">Ophiophagus hannah</name>
    <name type="common">King cobra</name>
    <name type="synonym">Naja hannah</name>
    <dbReference type="NCBI Taxonomy" id="8665"/>
    <lineage>
        <taxon>Eukaryota</taxon>
        <taxon>Metazoa</taxon>
        <taxon>Chordata</taxon>
        <taxon>Craniata</taxon>
        <taxon>Vertebrata</taxon>
        <taxon>Euteleostomi</taxon>
        <taxon>Lepidosauria</taxon>
        <taxon>Squamata</taxon>
        <taxon>Bifurcata</taxon>
        <taxon>Unidentata</taxon>
        <taxon>Episquamata</taxon>
        <taxon>Toxicofera</taxon>
        <taxon>Serpentes</taxon>
        <taxon>Colubroidea</taxon>
        <taxon>Elapidae</taxon>
        <taxon>Elapinae</taxon>
        <taxon>Ophiophagus</taxon>
    </lineage>
</organism>
<evidence type="ECO:0000313" key="3">
    <source>
        <dbReference type="Proteomes" id="UP000018936"/>
    </source>
</evidence>
<feature type="compositionally biased region" description="Acidic residues" evidence="1">
    <location>
        <begin position="137"/>
        <end position="146"/>
    </location>
</feature>
<dbReference type="OrthoDB" id="10259640at2759"/>
<comment type="caution">
    <text evidence="2">The sequence shown here is derived from an EMBL/GenBank/DDBJ whole genome shotgun (WGS) entry which is preliminary data.</text>
</comment>
<feature type="region of interest" description="Disordered" evidence="1">
    <location>
        <begin position="72"/>
        <end position="191"/>
    </location>
</feature>
<keyword evidence="2" id="KW-0067">ATP-binding</keyword>
<reference evidence="2 3" key="1">
    <citation type="journal article" date="2013" name="Proc. Natl. Acad. Sci. U.S.A.">
        <title>The king cobra genome reveals dynamic gene evolution and adaptation in the snake venom system.</title>
        <authorList>
            <person name="Vonk F.J."/>
            <person name="Casewell N.R."/>
            <person name="Henkel C.V."/>
            <person name="Heimberg A.M."/>
            <person name="Jansen H.J."/>
            <person name="McCleary R.J."/>
            <person name="Kerkkamp H.M."/>
            <person name="Vos R.A."/>
            <person name="Guerreiro I."/>
            <person name="Calvete J.J."/>
            <person name="Wuster W."/>
            <person name="Woods A.E."/>
            <person name="Logan J.M."/>
            <person name="Harrison R.A."/>
            <person name="Castoe T.A."/>
            <person name="de Koning A.P."/>
            <person name="Pollock D.D."/>
            <person name="Yandell M."/>
            <person name="Calderon D."/>
            <person name="Renjifo C."/>
            <person name="Currier R.B."/>
            <person name="Salgado D."/>
            <person name="Pla D."/>
            <person name="Sanz L."/>
            <person name="Hyder A.S."/>
            <person name="Ribeiro J.M."/>
            <person name="Arntzen J.W."/>
            <person name="van den Thillart G.E."/>
            <person name="Boetzer M."/>
            <person name="Pirovano W."/>
            <person name="Dirks R.P."/>
            <person name="Spaink H.P."/>
            <person name="Duboule D."/>
            <person name="McGlinn E."/>
            <person name="Kini R.M."/>
            <person name="Richardson M.K."/>
        </authorList>
    </citation>
    <scope>NUCLEOTIDE SEQUENCE</scope>
    <source>
        <tissue evidence="2">Blood</tissue>
    </source>
</reference>
<evidence type="ECO:0000313" key="2">
    <source>
        <dbReference type="EMBL" id="ETE70418.1"/>
    </source>
</evidence>
<feature type="non-terminal residue" evidence="2">
    <location>
        <position position="1"/>
    </location>
</feature>
<protein>
    <submittedName>
        <fullName evidence="2">Putative ATP-dependent RNA helicase DDX10</fullName>
    </submittedName>
</protein>
<dbReference type="EMBL" id="AZIM01000552">
    <property type="protein sequence ID" value="ETE70418.1"/>
    <property type="molecule type" value="Genomic_DNA"/>
</dbReference>
<proteinExistence type="predicted"/>
<name>V8P8T0_OPHHA</name>
<sequence length="208" mass="24127">IKPNVKLKKKITKTKEAKKVLKRNFKVNTKIVFTDDGELIQQWPPAQKSILDKEEDGDDCNGINLDKAKERLQEEDKFDKEEYRKKIKEKHREKRLKEKAARREARKMNAKIEEDTVAFLDHSDSDEEFDPSTLPDPDGDKDDEQEILPKSHSKRGMDKRRLDGSKSAVETPQKRKKMKVNQEDSFLPLDTGLSLAEDEALVLQLLNN</sequence>
<feature type="compositionally biased region" description="Basic and acidic residues" evidence="1">
    <location>
        <begin position="155"/>
        <end position="164"/>
    </location>
</feature>
<accession>V8P8T0</accession>
<dbReference type="GO" id="GO:0004386">
    <property type="term" value="F:helicase activity"/>
    <property type="evidence" value="ECO:0007669"/>
    <property type="project" value="UniProtKB-KW"/>
</dbReference>
<dbReference type="AlphaFoldDB" id="V8P8T0"/>
<dbReference type="Proteomes" id="UP000018936">
    <property type="component" value="Unassembled WGS sequence"/>
</dbReference>
<evidence type="ECO:0000256" key="1">
    <source>
        <dbReference type="SAM" id="MobiDB-lite"/>
    </source>
</evidence>
<keyword evidence="2" id="KW-0347">Helicase</keyword>
<keyword evidence="3" id="KW-1185">Reference proteome</keyword>
<feature type="compositionally biased region" description="Basic and acidic residues" evidence="1">
    <location>
        <begin position="72"/>
        <end position="84"/>
    </location>
</feature>
<feature type="compositionally biased region" description="Basic and acidic residues" evidence="1">
    <location>
        <begin position="95"/>
        <end position="114"/>
    </location>
</feature>
<gene>
    <name evidence="2" type="primary">DDX10</name>
    <name evidence="2" type="ORF">L345_03772</name>
</gene>
<feature type="compositionally biased region" description="Basic residues" evidence="1">
    <location>
        <begin position="85"/>
        <end position="94"/>
    </location>
</feature>
<keyword evidence="2" id="KW-0547">Nucleotide-binding</keyword>